<dbReference type="EMBL" id="CATOUU010000931">
    <property type="protein sequence ID" value="CAI9960417.1"/>
    <property type="molecule type" value="Genomic_DNA"/>
</dbReference>
<dbReference type="EMBL" id="CAXDID020000016">
    <property type="protein sequence ID" value="CAL5983799.1"/>
    <property type="molecule type" value="Genomic_DNA"/>
</dbReference>
<organism evidence="2">
    <name type="scientific">Hexamita inflata</name>
    <dbReference type="NCBI Taxonomy" id="28002"/>
    <lineage>
        <taxon>Eukaryota</taxon>
        <taxon>Metamonada</taxon>
        <taxon>Diplomonadida</taxon>
        <taxon>Hexamitidae</taxon>
        <taxon>Hexamitinae</taxon>
        <taxon>Hexamita</taxon>
    </lineage>
</organism>
<keyword evidence="1" id="KW-1133">Transmembrane helix</keyword>
<reference evidence="3 4" key="2">
    <citation type="submission" date="2024-07" db="EMBL/GenBank/DDBJ databases">
        <authorList>
            <person name="Akdeniz Z."/>
        </authorList>
    </citation>
    <scope>NUCLEOTIDE SEQUENCE [LARGE SCALE GENOMIC DNA]</scope>
</reference>
<comment type="caution">
    <text evidence="2">The sequence shown here is derived from an EMBL/GenBank/DDBJ whole genome shotgun (WGS) entry which is preliminary data.</text>
</comment>
<keyword evidence="1" id="KW-0812">Transmembrane</keyword>
<evidence type="ECO:0000313" key="4">
    <source>
        <dbReference type="Proteomes" id="UP001642409"/>
    </source>
</evidence>
<proteinExistence type="predicted"/>
<name>A0AA86UQ86_9EUKA</name>
<keyword evidence="4" id="KW-1185">Reference proteome</keyword>
<gene>
    <name evidence="2" type="ORF">HINF_LOCUS48062</name>
    <name evidence="3" type="ORF">HINF_LOCUS7796</name>
</gene>
<dbReference type="Proteomes" id="UP001642409">
    <property type="component" value="Unassembled WGS sequence"/>
</dbReference>
<sequence>MMDHRCQQNVKLSIIAQAQTKRPNIGSGVKRNKIFQLFLSLICHSQHVTQYLQLKQIELSIHYSQCILPKTLGNLIEKSIAIEELIESIALQVALDNGFLKLLPLKLLQTPLFYFISGAIYFYFVVYWLNCICILI</sequence>
<evidence type="ECO:0000256" key="1">
    <source>
        <dbReference type="SAM" id="Phobius"/>
    </source>
</evidence>
<reference evidence="2" key="1">
    <citation type="submission" date="2023-06" db="EMBL/GenBank/DDBJ databases">
        <authorList>
            <person name="Kurt Z."/>
        </authorList>
    </citation>
    <scope>NUCLEOTIDE SEQUENCE</scope>
</reference>
<protein>
    <submittedName>
        <fullName evidence="3">Hypothetical_protein</fullName>
    </submittedName>
</protein>
<accession>A0AA86UQ86</accession>
<evidence type="ECO:0000313" key="3">
    <source>
        <dbReference type="EMBL" id="CAL5983799.1"/>
    </source>
</evidence>
<keyword evidence="1" id="KW-0472">Membrane</keyword>
<dbReference type="AlphaFoldDB" id="A0AA86UQ86"/>
<feature type="transmembrane region" description="Helical" evidence="1">
    <location>
        <begin position="112"/>
        <end position="135"/>
    </location>
</feature>
<evidence type="ECO:0000313" key="2">
    <source>
        <dbReference type="EMBL" id="CAI9960417.1"/>
    </source>
</evidence>